<feature type="transmembrane region" description="Helical" evidence="5">
    <location>
        <begin position="261"/>
        <end position="278"/>
    </location>
</feature>
<accession>A0A086JWC9</accession>
<keyword evidence="5" id="KW-0187">Copper transport</keyword>
<evidence type="ECO:0000256" key="5">
    <source>
        <dbReference type="RuleBase" id="RU367022"/>
    </source>
</evidence>
<keyword evidence="3 5" id="KW-1133">Transmembrane helix</keyword>
<dbReference type="VEuPathDB" id="ToxoDB:TGP89_221350"/>
<dbReference type="PANTHER" id="PTHR12483">
    <property type="entry name" value="SOLUTE CARRIER FAMILY 31 COPPER TRANSPORTERS"/>
    <property type="match status" value="1"/>
</dbReference>
<dbReference type="InterPro" id="IPR007274">
    <property type="entry name" value="Cop_transporter"/>
</dbReference>
<proteinExistence type="inferred from homology"/>
<comment type="caution">
    <text evidence="7">The sequence shown here is derived from an EMBL/GenBank/DDBJ whole genome shotgun (WGS) entry which is preliminary data.</text>
</comment>
<feature type="transmembrane region" description="Helical" evidence="5">
    <location>
        <begin position="236"/>
        <end position="255"/>
    </location>
</feature>
<dbReference type="GO" id="GO:0005375">
    <property type="term" value="F:copper ion transmembrane transporter activity"/>
    <property type="evidence" value="ECO:0007669"/>
    <property type="project" value="UniProtKB-UniRule"/>
</dbReference>
<organism evidence="7 8">
    <name type="scientific">Toxoplasma gondii p89</name>
    <dbReference type="NCBI Taxonomy" id="943119"/>
    <lineage>
        <taxon>Eukaryota</taxon>
        <taxon>Sar</taxon>
        <taxon>Alveolata</taxon>
        <taxon>Apicomplexa</taxon>
        <taxon>Conoidasida</taxon>
        <taxon>Coccidia</taxon>
        <taxon>Eucoccidiorida</taxon>
        <taxon>Eimeriorina</taxon>
        <taxon>Sarcocystidae</taxon>
        <taxon>Toxoplasma</taxon>
    </lineage>
</organism>
<evidence type="ECO:0000256" key="1">
    <source>
        <dbReference type="ARBA" id="ARBA00004141"/>
    </source>
</evidence>
<feature type="transmembrane region" description="Helical" evidence="5">
    <location>
        <begin position="28"/>
        <end position="47"/>
    </location>
</feature>
<dbReference type="Pfam" id="PF04145">
    <property type="entry name" value="Ctr"/>
    <property type="match status" value="2"/>
</dbReference>
<dbReference type="PANTHER" id="PTHR12483:SF27">
    <property type="entry name" value="COPPER TRANSPORT PROTEIN CTR1"/>
    <property type="match status" value="1"/>
</dbReference>
<comment type="similarity">
    <text evidence="5">Belongs to the copper transporter (Ctr) (TC 1.A.56) family. SLC31A subfamily.</text>
</comment>
<keyword evidence="4 5" id="KW-0472">Membrane</keyword>
<sequence length="300" mass="32266">MAMQMSFYWGYRATILFSWWQTHDALDFFLAVCIIFCTCLLSAWLKLQCHRVEERRRRAFFSPVLTARAMSVSSVPGPGEIRLGASSFSIPLISAGDGDDGTTWQQALAGPSSTMRTPAFSDSPGRVQDGNSMDVSCAPESTLASEDKGEAATGGKSFAGAAPTHSVCVSASPQGATEQTGGEAALSSRLSAAESRDCGGSRRLRQAGQTWERHGDGASGGRVLPSTFRESARRTLSTWFFACMIAAIDWSLMLVCMTFNAGLFLTVVAGVAAGRTLINSKTRKLWALPWQELLCSHDHS</sequence>
<evidence type="ECO:0000256" key="3">
    <source>
        <dbReference type="ARBA" id="ARBA00022989"/>
    </source>
</evidence>
<evidence type="ECO:0000313" key="7">
    <source>
        <dbReference type="EMBL" id="KFG36447.1"/>
    </source>
</evidence>
<keyword evidence="5" id="KW-0406">Ion transport</keyword>
<evidence type="ECO:0000256" key="6">
    <source>
        <dbReference type="SAM" id="MobiDB-lite"/>
    </source>
</evidence>
<keyword evidence="5" id="KW-0186">Copper</keyword>
<dbReference type="Proteomes" id="UP000028828">
    <property type="component" value="Unassembled WGS sequence"/>
</dbReference>
<evidence type="ECO:0000256" key="2">
    <source>
        <dbReference type="ARBA" id="ARBA00022692"/>
    </source>
</evidence>
<keyword evidence="2 5" id="KW-0812">Transmembrane</keyword>
<comment type="subcellular location">
    <subcellularLocation>
        <location evidence="1 5">Membrane</location>
        <topology evidence="1 5">Multi-pass membrane protein</topology>
    </subcellularLocation>
</comment>
<reference evidence="7 8" key="1">
    <citation type="submission" date="2014-03" db="EMBL/GenBank/DDBJ databases">
        <authorList>
            <person name="Sibley D."/>
            <person name="Venepally P."/>
            <person name="Karamycheva S."/>
            <person name="Hadjithomas M."/>
            <person name="Khan A."/>
            <person name="Brunk B."/>
            <person name="Roos D."/>
            <person name="Caler E."/>
            <person name="Lorenzi H."/>
        </authorList>
    </citation>
    <scope>NUCLEOTIDE SEQUENCE [LARGE SCALE GENOMIC DNA]</scope>
    <source>
        <strain evidence="8">p89</strain>
    </source>
</reference>
<dbReference type="OrthoDB" id="329282at2759"/>
<name>A0A086JWC9_TOXGO</name>
<feature type="region of interest" description="Disordered" evidence="6">
    <location>
        <begin position="110"/>
        <end position="157"/>
    </location>
</feature>
<gene>
    <name evidence="7" type="ORF">TGP89_221350</name>
</gene>
<dbReference type="AlphaFoldDB" id="A0A086JWC9"/>
<keyword evidence="5" id="KW-0813">Transport</keyword>
<feature type="region of interest" description="Disordered" evidence="6">
    <location>
        <begin position="192"/>
        <end position="222"/>
    </location>
</feature>
<protein>
    <recommendedName>
        <fullName evidence="5">Copper transport protein</fullName>
    </recommendedName>
</protein>
<evidence type="ECO:0000256" key="4">
    <source>
        <dbReference type="ARBA" id="ARBA00023136"/>
    </source>
</evidence>
<dbReference type="GO" id="GO:0005886">
    <property type="term" value="C:plasma membrane"/>
    <property type="evidence" value="ECO:0007669"/>
    <property type="project" value="TreeGrafter"/>
</dbReference>
<evidence type="ECO:0000313" key="8">
    <source>
        <dbReference type="Proteomes" id="UP000028828"/>
    </source>
</evidence>
<dbReference type="EMBL" id="AEYI02001516">
    <property type="protein sequence ID" value="KFG36447.1"/>
    <property type="molecule type" value="Genomic_DNA"/>
</dbReference>